<evidence type="ECO:0000256" key="11">
    <source>
        <dbReference type="ARBA" id="ARBA00030136"/>
    </source>
</evidence>
<dbReference type="GO" id="GO:0005737">
    <property type="term" value="C:cytoplasm"/>
    <property type="evidence" value="ECO:0007669"/>
    <property type="project" value="UniProtKB-SubCell"/>
</dbReference>
<dbReference type="InterPro" id="IPR004809">
    <property type="entry name" value="Gln_synth_I"/>
</dbReference>
<evidence type="ECO:0000256" key="12">
    <source>
        <dbReference type="ARBA" id="ARBA00030668"/>
    </source>
</evidence>
<feature type="binding site" evidence="14">
    <location>
        <position position="333"/>
    </location>
    <ligand>
        <name>L-glutamate</name>
        <dbReference type="ChEBI" id="CHEBI:29985"/>
    </ligand>
</feature>
<feature type="binding site" evidence="14">
    <location>
        <position position="314"/>
    </location>
    <ligand>
        <name>L-glutamate</name>
        <dbReference type="ChEBI" id="CHEBI:29985"/>
    </ligand>
</feature>
<dbReference type="InterPro" id="IPR008146">
    <property type="entry name" value="Gln_synth_cat_dom"/>
</dbReference>
<reference evidence="21" key="1">
    <citation type="submission" date="2021-01" db="EMBL/GenBank/DDBJ databases">
        <title>Genomic Encyclopedia of Type Strains, Phase IV (KMG-IV): sequencing the most valuable type-strain genomes for metagenomic binning, comparative biology and taxonomic classification.</title>
        <authorList>
            <person name="Goeker M."/>
        </authorList>
    </citation>
    <scope>NUCLEOTIDE SEQUENCE</scope>
    <source>
        <strain evidence="21">DSM 23230</strain>
    </source>
</reference>
<sequence>MMKKEELLKIINKLNIKFIRLQFTDILGKIKNLALPAKNLINNLDDGIVFDGSAIDGFARLKEKKMYLKPDYNTFKVLPWRSKRGDRVARLICDVYATEKQPFAGGPRNTLKKVRSRFEELGYTMFVGPEIEFFLFKNGNARAAETLSYDSNSYFDLETTSKGREVRKEIVLVLNQMGFKVKETHHEVAPGQHEISLQDQGVLAAADDIVTAKFVIKSVADQYGLQATFMPKPVYGKTGSGLHLQQSLFKNGKNVFWDERQSLNLSKIAKCYINGLLEHAVGFTAITNPTVNSYKRLVAGYEAPVSTTWSSGSRNSLLRVTTTAGENKKIELRNVDAIANPYLALASILQAGLDGIKKERETSLVKQLPQDLNTALEELKKDEVIQTVLGKYISDKFITAKKIESDVYQTQIHDWELKRYLDMFRQNKIIDPI</sequence>
<comment type="catalytic activity">
    <reaction evidence="13">
        <text>L-glutamate + NH4(+) + ATP = L-glutamine + ADP + phosphate + H(+)</text>
        <dbReference type="Rhea" id="RHEA:16169"/>
        <dbReference type="ChEBI" id="CHEBI:15378"/>
        <dbReference type="ChEBI" id="CHEBI:28938"/>
        <dbReference type="ChEBI" id="CHEBI:29985"/>
        <dbReference type="ChEBI" id="CHEBI:30616"/>
        <dbReference type="ChEBI" id="CHEBI:43474"/>
        <dbReference type="ChEBI" id="CHEBI:58359"/>
        <dbReference type="ChEBI" id="CHEBI:456216"/>
        <dbReference type="EC" id="6.3.1.2"/>
    </reaction>
</comment>
<protein>
    <recommendedName>
        <fullName evidence="4">Glutamine synthetase</fullName>
        <ecNumber evidence="3">6.3.1.2</ecNumber>
    </recommendedName>
    <alternativeName>
        <fullName evidence="12">Glutamate--ammonia ligase</fullName>
    </alternativeName>
    <alternativeName>
        <fullName evidence="11">Glutamine synthetase I alpha</fullName>
    </alternativeName>
</protein>
<dbReference type="Pfam" id="PF00120">
    <property type="entry name" value="Gln-synt_C"/>
    <property type="match status" value="1"/>
</dbReference>
<evidence type="ECO:0000256" key="3">
    <source>
        <dbReference type="ARBA" id="ARBA00012937"/>
    </source>
</evidence>
<dbReference type="InterPro" id="IPR036651">
    <property type="entry name" value="Gln_synt_N_sf"/>
</dbReference>
<comment type="caution">
    <text evidence="21">The sequence shown here is derived from an EMBL/GenBank/DDBJ whole genome shotgun (WGS) entry which is preliminary data.</text>
</comment>
<dbReference type="InterPro" id="IPR027303">
    <property type="entry name" value="Gln_synth_gly_rich_site"/>
</dbReference>
<dbReference type="GO" id="GO:0004356">
    <property type="term" value="F:glutamine synthetase activity"/>
    <property type="evidence" value="ECO:0007669"/>
    <property type="project" value="UniProtKB-EC"/>
</dbReference>
<evidence type="ECO:0000256" key="2">
    <source>
        <dbReference type="ARBA" id="ARBA00009897"/>
    </source>
</evidence>
<dbReference type="PANTHER" id="PTHR43785:SF12">
    <property type="entry name" value="TYPE-1 GLUTAMINE SYNTHETASE 2"/>
    <property type="match status" value="1"/>
</dbReference>
<name>A0A938XZ85_9FIRM</name>
<evidence type="ECO:0000256" key="9">
    <source>
        <dbReference type="ARBA" id="ARBA00022840"/>
    </source>
</evidence>
<evidence type="ECO:0000256" key="8">
    <source>
        <dbReference type="ARBA" id="ARBA00022741"/>
    </source>
</evidence>
<evidence type="ECO:0000256" key="7">
    <source>
        <dbReference type="ARBA" id="ARBA00022723"/>
    </source>
</evidence>
<evidence type="ECO:0000259" key="20">
    <source>
        <dbReference type="PROSITE" id="PS51987"/>
    </source>
</evidence>
<dbReference type="AlphaFoldDB" id="A0A938XZ85"/>
<dbReference type="GO" id="GO:0005524">
    <property type="term" value="F:ATP binding"/>
    <property type="evidence" value="ECO:0007669"/>
    <property type="project" value="UniProtKB-KW"/>
</dbReference>
<evidence type="ECO:0000313" key="22">
    <source>
        <dbReference type="Proteomes" id="UP000774000"/>
    </source>
</evidence>
<comment type="similarity">
    <text evidence="2 17 18">Belongs to the glutamine synthetase family.</text>
</comment>
<organism evidence="21 22">
    <name type="scientific">Halanaerobacter jeridensis</name>
    <dbReference type="NCBI Taxonomy" id="706427"/>
    <lineage>
        <taxon>Bacteria</taxon>
        <taxon>Bacillati</taxon>
        <taxon>Bacillota</taxon>
        <taxon>Clostridia</taxon>
        <taxon>Halanaerobiales</taxon>
        <taxon>Halobacteroidaceae</taxon>
        <taxon>Halanaerobacter</taxon>
    </lineage>
</organism>
<dbReference type="NCBIfam" id="TIGR00653">
    <property type="entry name" value="GlnA"/>
    <property type="match status" value="1"/>
</dbReference>
<evidence type="ECO:0000256" key="16">
    <source>
        <dbReference type="PIRSR" id="PIRSR604809-3"/>
    </source>
</evidence>
<evidence type="ECO:0000256" key="5">
    <source>
        <dbReference type="ARBA" id="ARBA00022490"/>
    </source>
</evidence>
<dbReference type="GO" id="GO:0046872">
    <property type="term" value="F:metal ion binding"/>
    <property type="evidence" value="ECO:0007669"/>
    <property type="project" value="UniProtKB-KW"/>
</dbReference>
<dbReference type="InterPro" id="IPR014746">
    <property type="entry name" value="Gln_synth/guanido_kin_cat_dom"/>
</dbReference>
<dbReference type="Pfam" id="PF03951">
    <property type="entry name" value="Gln-synt_N"/>
    <property type="match status" value="1"/>
</dbReference>
<keyword evidence="10 16" id="KW-0460">Magnesium</keyword>
<feature type="binding site" evidence="16">
    <location>
        <position position="187"/>
    </location>
    <ligand>
        <name>Mg(2+)</name>
        <dbReference type="ChEBI" id="CHEBI:18420"/>
        <label>1</label>
    </ligand>
</feature>
<feature type="binding site" evidence="16">
    <location>
        <position position="130"/>
    </location>
    <ligand>
        <name>Mg(2+)</name>
        <dbReference type="ChEBI" id="CHEBI:18420"/>
        <label>1</label>
    </ligand>
</feature>
<dbReference type="Gene3D" id="3.10.20.70">
    <property type="entry name" value="Glutamine synthetase, N-terminal domain"/>
    <property type="match status" value="1"/>
</dbReference>
<dbReference type="GO" id="GO:0006542">
    <property type="term" value="P:glutamine biosynthetic process"/>
    <property type="evidence" value="ECO:0007669"/>
    <property type="project" value="InterPro"/>
</dbReference>
<feature type="binding site" evidence="16">
    <location>
        <position position="132"/>
    </location>
    <ligand>
        <name>Mg(2+)</name>
        <dbReference type="ChEBI" id="CHEBI:18420"/>
        <label>1</label>
    </ligand>
</feature>
<feature type="domain" description="GS catalytic" evidence="20">
    <location>
        <begin position="107"/>
        <end position="433"/>
    </location>
</feature>
<evidence type="ECO:0000256" key="4">
    <source>
        <dbReference type="ARBA" id="ARBA00021364"/>
    </source>
</evidence>
<feature type="binding site" evidence="16">
    <location>
        <position position="243"/>
    </location>
    <ligand>
        <name>Mg(2+)</name>
        <dbReference type="ChEBI" id="CHEBI:18420"/>
        <label>1</label>
    </ligand>
</feature>
<gene>
    <name evidence="21" type="ORF">JOC47_002899</name>
</gene>
<dbReference type="Gene3D" id="3.30.590.10">
    <property type="entry name" value="Glutamine synthetase/guanido kinase, catalytic domain"/>
    <property type="match status" value="1"/>
</dbReference>
<keyword evidence="7 16" id="KW-0479">Metal-binding</keyword>
<keyword evidence="9 15" id="KW-0067">ATP-binding</keyword>
<feature type="binding site" evidence="16">
    <location>
        <position position="194"/>
    </location>
    <ligand>
        <name>Mg(2+)</name>
        <dbReference type="ChEBI" id="CHEBI:18420"/>
        <label>1</label>
    </ligand>
</feature>
<keyword evidence="6 21" id="KW-0436">Ligase</keyword>
<feature type="binding site" evidence="16">
    <location>
        <position position="331"/>
    </location>
    <ligand>
        <name>Mg(2+)</name>
        <dbReference type="ChEBI" id="CHEBI:18420"/>
        <label>1</label>
    </ligand>
</feature>
<evidence type="ECO:0000256" key="18">
    <source>
        <dbReference type="RuleBase" id="RU000384"/>
    </source>
</evidence>
<evidence type="ECO:0000256" key="10">
    <source>
        <dbReference type="ARBA" id="ARBA00022842"/>
    </source>
</evidence>
<evidence type="ECO:0000256" key="15">
    <source>
        <dbReference type="PIRSR" id="PIRSR604809-2"/>
    </source>
</evidence>
<evidence type="ECO:0000313" key="21">
    <source>
        <dbReference type="EMBL" id="MBM7558030.1"/>
    </source>
</evidence>
<proteinExistence type="inferred from homology"/>
<dbReference type="PROSITE" id="PS51986">
    <property type="entry name" value="GS_BETA_GRASP"/>
    <property type="match status" value="1"/>
</dbReference>
<dbReference type="SUPFAM" id="SSF54368">
    <property type="entry name" value="Glutamine synthetase, N-terminal domain"/>
    <property type="match status" value="1"/>
</dbReference>
<dbReference type="Proteomes" id="UP000774000">
    <property type="component" value="Unassembled WGS sequence"/>
</dbReference>
<comment type="subcellular location">
    <subcellularLocation>
        <location evidence="1">Cytoplasm</location>
    </subcellularLocation>
</comment>
<dbReference type="PANTHER" id="PTHR43785">
    <property type="entry name" value="GAMMA-GLUTAMYLPUTRESCINE SYNTHETASE"/>
    <property type="match status" value="1"/>
</dbReference>
<dbReference type="PROSITE" id="PS00181">
    <property type="entry name" value="GLNA_ATP"/>
    <property type="match status" value="1"/>
</dbReference>
<dbReference type="PROSITE" id="PS51987">
    <property type="entry name" value="GS_CATALYTIC"/>
    <property type="match status" value="1"/>
</dbReference>
<feature type="binding site" evidence="14">
    <location>
        <position position="296"/>
    </location>
    <ligand>
        <name>L-glutamate</name>
        <dbReference type="ChEBI" id="CHEBI:29985"/>
    </ligand>
</feature>
<evidence type="ECO:0000256" key="6">
    <source>
        <dbReference type="ARBA" id="ARBA00022598"/>
    </source>
</evidence>
<feature type="binding site" evidence="15">
    <location>
        <position position="314"/>
    </location>
    <ligand>
        <name>ATP</name>
        <dbReference type="ChEBI" id="CHEBI:30616"/>
    </ligand>
</feature>
<evidence type="ECO:0000256" key="1">
    <source>
        <dbReference type="ARBA" id="ARBA00004496"/>
    </source>
</evidence>
<dbReference type="SUPFAM" id="SSF55931">
    <property type="entry name" value="Glutamine synthetase/guanido kinase"/>
    <property type="match status" value="1"/>
</dbReference>
<dbReference type="InterPro" id="IPR008147">
    <property type="entry name" value="Gln_synt_N"/>
</dbReference>
<dbReference type="SMART" id="SM01230">
    <property type="entry name" value="Gln-synt_C"/>
    <property type="match status" value="1"/>
</dbReference>
<keyword evidence="5" id="KW-0963">Cytoplasm</keyword>
<keyword evidence="22" id="KW-1185">Reference proteome</keyword>
<evidence type="ECO:0000256" key="17">
    <source>
        <dbReference type="PROSITE-ProRule" id="PRU01330"/>
    </source>
</evidence>
<accession>A0A938XZ85</accession>
<comment type="cofactor">
    <cofactor evidence="16">
        <name>Mg(2+)</name>
        <dbReference type="ChEBI" id="CHEBI:18420"/>
    </cofactor>
    <text evidence="16">Binds 2 Mg(2+) ions per subunit.</text>
</comment>
<dbReference type="EC" id="6.3.1.2" evidence="3"/>
<dbReference type="EMBL" id="JAFBDQ010000022">
    <property type="protein sequence ID" value="MBM7558030.1"/>
    <property type="molecule type" value="Genomic_DNA"/>
</dbReference>
<evidence type="ECO:0000256" key="13">
    <source>
        <dbReference type="ARBA" id="ARBA00049436"/>
    </source>
</evidence>
<dbReference type="RefSeq" id="WP_204703003.1">
    <property type="nucleotide sequence ID" value="NZ_JAFBDQ010000022.1"/>
</dbReference>
<evidence type="ECO:0000256" key="14">
    <source>
        <dbReference type="PIRSR" id="PIRSR604809-1"/>
    </source>
</evidence>
<feature type="domain" description="GS beta-grasp" evidence="19">
    <location>
        <begin position="14"/>
        <end position="100"/>
    </location>
</feature>
<feature type="binding site" evidence="14">
    <location>
        <position position="302"/>
    </location>
    <ligand>
        <name>L-glutamate</name>
        <dbReference type="ChEBI" id="CHEBI:29985"/>
    </ligand>
</feature>
<evidence type="ECO:0000259" key="19">
    <source>
        <dbReference type="PROSITE" id="PS51986"/>
    </source>
</evidence>
<keyword evidence="8 15" id="KW-0547">Nucleotide-binding</keyword>